<name>A0A1I4XUH3_9FLAO</name>
<gene>
    <name evidence="1" type="ORF">SAMN05660413_00346</name>
</gene>
<sequence>MIRFVITLVFLIATFPLLSQEVQRVVIDGKIIVPEGDNLEGMTVYNETSQRGTITNTDGEFRISVAINDSISFSALQFQKFTVVVDQGVIDSGELNVFISETVTELPEVVVLPHDLSGNVNVDVARIQVADPDLPRYSAADLENMNVVTEPDALTGPGKNEAMAASKTRLIHGLNLVNIFKVLVGDSNGSHQIKQREKDEYIRQLYNDEFFQENLDIKKENINDFIFYASDNGLTAEMMQEGNELDLIEFLIAKGREYKNQVEN</sequence>
<dbReference type="RefSeq" id="WP_093405075.1">
    <property type="nucleotide sequence ID" value="NZ_FOVL01000001.1"/>
</dbReference>
<proteinExistence type="predicted"/>
<organism evidence="1 2">
    <name type="scientific">Salegentibacter flavus</name>
    <dbReference type="NCBI Taxonomy" id="287099"/>
    <lineage>
        <taxon>Bacteria</taxon>
        <taxon>Pseudomonadati</taxon>
        <taxon>Bacteroidota</taxon>
        <taxon>Flavobacteriia</taxon>
        <taxon>Flavobacteriales</taxon>
        <taxon>Flavobacteriaceae</taxon>
        <taxon>Salegentibacter</taxon>
    </lineage>
</organism>
<dbReference type="AlphaFoldDB" id="A0A1I4XUH3"/>
<protein>
    <submittedName>
        <fullName evidence="1">CarboxypepD_reg-like domain-containing protein</fullName>
    </submittedName>
</protein>
<keyword evidence="2" id="KW-1185">Reference proteome</keyword>
<dbReference type="OrthoDB" id="1436952at2"/>
<dbReference type="STRING" id="287099.SAMN05660413_00346"/>
<dbReference type="InterPro" id="IPR008969">
    <property type="entry name" value="CarboxyPept-like_regulatory"/>
</dbReference>
<dbReference type="Pfam" id="PF13715">
    <property type="entry name" value="CarbopepD_reg_2"/>
    <property type="match status" value="1"/>
</dbReference>
<reference evidence="1 2" key="1">
    <citation type="submission" date="2016-10" db="EMBL/GenBank/DDBJ databases">
        <authorList>
            <person name="de Groot N.N."/>
        </authorList>
    </citation>
    <scope>NUCLEOTIDE SEQUENCE [LARGE SCALE GENOMIC DNA]</scope>
    <source>
        <strain evidence="1 2">DSM 17794</strain>
    </source>
</reference>
<evidence type="ECO:0000313" key="2">
    <source>
        <dbReference type="Proteomes" id="UP000199153"/>
    </source>
</evidence>
<accession>A0A1I4XUH3</accession>
<dbReference type="EMBL" id="FOVL01000001">
    <property type="protein sequence ID" value="SFN29407.1"/>
    <property type="molecule type" value="Genomic_DNA"/>
</dbReference>
<dbReference type="Proteomes" id="UP000199153">
    <property type="component" value="Unassembled WGS sequence"/>
</dbReference>
<evidence type="ECO:0000313" key="1">
    <source>
        <dbReference type="EMBL" id="SFN29407.1"/>
    </source>
</evidence>
<dbReference type="SUPFAM" id="SSF49464">
    <property type="entry name" value="Carboxypeptidase regulatory domain-like"/>
    <property type="match status" value="1"/>
</dbReference>